<evidence type="ECO:0008006" key="6">
    <source>
        <dbReference type="Google" id="ProtNLM"/>
    </source>
</evidence>
<comment type="caution">
    <text evidence="4">The sequence shown here is derived from an EMBL/GenBank/DDBJ whole genome shotgun (WGS) entry which is preliminary data.</text>
</comment>
<dbReference type="Pfam" id="PF13435">
    <property type="entry name" value="Cytochrome_C554"/>
    <property type="match status" value="1"/>
</dbReference>
<evidence type="ECO:0000256" key="1">
    <source>
        <dbReference type="ARBA" id="ARBA00022729"/>
    </source>
</evidence>
<evidence type="ECO:0000259" key="2">
    <source>
        <dbReference type="Pfam" id="PF09699"/>
    </source>
</evidence>
<dbReference type="AlphaFoldDB" id="A0A932CM14"/>
<dbReference type="InterPro" id="IPR051829">
    <property type="entry name" value="Multiheme_Cytochr_ET"/>
</dbReference>
<protein>
    <recommendedName>
        <fullName evidence="6">Cytochrome c-552/4 domain-containing protein</fullName>
    </recommendedName>
</protein>
<evidence type="ECO:0000313" key="4">
    <source>
        <dbReference type="EMBL" id="MBI2875798.1"/>
    </source>
</evidence>
<dbReference type="Pfam" id="PF09699">
    <property type="entry name" value="Paired_CXXCH_1"/>
    <property type="match status" value="1"/>
</dbReference>
<proteinExistence type="predicted"/>
<organism evidence="4 5">
    <name type="scientific">Tectimicrobiota bacterium</name>
    <dbReference type="NCBI Taxonomy" id="2528274"/>
    <lineage>
        <taxon>Bacteria</taxon>
        <taxon>Pseudomonadati</taxon>
        <taxon>Nitrospinota/Tectimicrobiota group</taxon>
        <taxon>Candidatus Tectimicrobiota</taxon>
    </lineage>
</organism>
<dbReference type="EMBL" id="JACPRF010000086">
    <property type="protein sequence ID" value="MBI2875798.1"/>
    <property type="molecule type" value="Genomic_DNA"/>
</dbReference>
<dbReference type="PANTHER" id="PTHR35038:SF8">
    <property type="entry name" value="C-TYPE POLYHEME CYTOCHROME OMCC"/>
    <property type="match status" value="1"/>
</dbReference>
<reference evidence="4" key="1">
    <citation type="submission" date="2020-07" db="EMBL/GenBank/DDBJ databases">
        <title>Huge and variable diversity of episymbiotic CPR bacteria and DPANN archaea in groundwater ecosystems.</title>
        <authorList>
            <person name="He C.Y."/>
            <person name="Keren R."/>
            <person name="Whittaker M."/>
            <person name="Farag I.F."/>
            <person name="Doudna J."/>
            <person name="Cate J.H.D."/>
            <person name="Banfield J.F."/>
        </authorList>
    </citation>
    <scope>NUCLEOTIDE SEQUENCE</scope>
    <source>
        <strain evidence="4">NC_groundwater_672_Ag_B-0.1um_62_36</strain>
    </source>
</reference>
<name>A0A932CM14_UNCTE</name>
<dbReference type="Gene3D" id="1.10.1130.10">
    <property type="entry name" value="Flavocytochrome C3, Chain A"/>
    <property type="match status" value="2"/>
</dbReference>
<sequence>KQRHQTQIGNSYYLLPIQWNEPNSRWVEFGLEDWFNPDGTPKTPGKHKSFERGCVGCHSTGVNVTYNAESGEYVAAPIGGGNLNIGCEACHGPGSDHASGLGDKTKIINPARLSWERRLEVCGRCHNRGDSTATVGGNRYGFPYKEGVGIYRPGEVLSEYFTITSEASWYWGHNPTDGSYVAPKGHRQQYIDQVAGAHRISISPGCSTCHSAHGSPKRRMLKESIGRFADLKVEDNSLCLACHTDRFAREADVIAHTRHPYDPEDHNGTGGTGRCTTCHMPTTAKTAIDYDEHAHTFRALSPQLTLDWGSKGGMINSCAVGCHRKRALEAGTGPGSNDTSLTKWDEQADLDLATYLVNQSAGWFAPPSKKSHAFMVSQGSFVIQWAKKEQGSRNEDSLSLVGFINLGELGGGLQGMKLTLLLGEYRLGPFSLTATGYQSPAGEVPAVSLKIDPRKHTFTLAVKKADLENYLARITKDGPNGPTPIRVALIFGEVVFTENLSWVYQSSKSSGKGSYQFARTGDAPDGLFHVTSARLTPGKTVEGEEGKALALVAQIAQNPPLDPQGNGVHLSLAGYEETVDGRSFKANANRTIFTYTRPTKGADGAPLAKTGIKSVSLNLAQGTATIVTYPLDLAFSGDGDPVILLELESGDWAGVSRLVLPSSGNGWQY</sequence>
<dbReference type="InterPro" id="IPR023155">
    <property type="entry name" value="Cyt_c-552/4"/>
</dbReference>
<evidence type="ECO:0000259" key="3">
    <source>
        <dbReference type="Pfam" id="PF13435"/>
    </source>
</evidence>
<feature type="domain" description="Cytochrome c-552/4" evidence="3">
    <location>
        <begin position="48"/>
        <end position="92"/>
    </location>
</feature>
<dbReference type="Proteomes" id="UP000769766">
    <property type="component" value="Unassembled WGS sequence"/>
</dbReference>
<gene>
    <name evidence="4" type="ORF">HYY20_02830</name>
</gene>
<evidence type="ECO:0000313" key="5">
    <source>
        <dbReference type="Proteomes" id="UP000769766"/>
    </source>
</evidence>
<dbReference type="SUPFAM" id="SSF48695">
    <property type="entry name" value="Multiheme cytochromes"/>
    <property type="match status" value="1"/>
</dbReference>
<dbReference type="InterPro" id="IPR036280">
    <property type="entry name" value="Multihaem_cyt_sf"/>
</dbReference>
<keyword evidence="1" id="KW-0732">Signal</keyword>
<feature type="domain" description="Doubled CXXCH motif" evidence="2">
    <location>
        <begin position="205"/>
        <end position="245"/>
    </location>
</feature>
<feature type="non-terminal residue" evidence="4">
    <location>
        <position position="1"/>
    </location>
</feature>
<dbReference type="PANTHER" id="PTHR35038">
    <property type="entry name" value="DISSIMILATORY SULFITE REDUCTASE SIRA"/>
    <property type="match status" value="1"/>
</dbReference>
<accession>A0A932CM14</accession>
<dbReference type="InterPro" id="IPR010177">
    <property type="entry name" value="Paired_CXXCH_1"/>
</dbReference>